<dbReference type="OrthoDB" id="1441767at2"/>
<keyword evidence="2" id="KW-1185">Reference proteome</keyword>
<evidence type="ECO:0000313" key="1">
    <source>
        <dbReference type="EMBL" id="PRX54821.1"/>
    </source>
</evidence>
<dbReference type="AlphaFoldDB" id="A0A2T0MBE0"/>
<dbReference type="EMBL" id="PVYX01000002">
    <property type="protein sequence ID" value="PRX54821.1"/>
    <property type="molecule type" value="Genomic_DNA"/>
</dbReference>
<name>A0A2T0MBE0_9FLAO</name>
<comment type="caution">
    <text evidence="1">The sequence shown here is derived from an EMBL/GenBank/DDBJ whole genome shotgun (WGS) entry which is preliminary data.</text>
</comment>
<sequence length="109" mass="12724">MNSSTSSNVIPSQELLVRLERNNMAMLRLSRKLSSYTCEPNNKSCFEKLYELRQDFKSFARRQSQIMGLLRGEKPTGKSLDSEVQRHLMSFKKLESDMAAYLLDTNKYY</sequence>
<reference evidence="1 2" key="1">
    <citation type="submission" date="2018-03" db="EMBL/GenBank/DDBJ databases">
        <title>Genomic Encyclopedia of Archaeal and Bacterial Type Strains, Phase II (KMG-II): from individual species to whole genera.</title>
        <authorList>
            <person name="Goeker M."/>
        </authorList>
    </citation>
    <scope>NUCLEOTIDE SEQUENCE [LARGE SCALE GENOMIC DNA]</scope>
    <source>
        <strain evidence="1 2">DSM 25027</strain>
    </source>
</reference>
<gene>
    <name evidence="1" type="ORF">CLV81_3225</name>
</gene>
<organism evidence="1 2">
    <name type="scientific">Flagellimonas meridianipacifica</name>
    <dbReference type="NCBI Taxonomy" id="1080225"/>
    <lineage>
        <taxon>Bacteria</taxon>
        <taxon>Pseudomonadati</taxon>
        <taxon>Bacteroidota</taxon>
        <taxon>Flavobacteriia</taxon>
        <taxon>Flavobacteriales</taxon>
        <taxon>Flavobacteriaceae</taxon>
        <taxon>Flagellimonas</taxon>
    </lineage>
</organism>
<accession>A0A2T0MBE0</accession>
<protein>
    <submittedName>
        <fullName evidence="1">Uncharacterized protein</fullName>
    </submittedName>
</protein>
<dbReference type="RefSeq" id="WP_106146239.1">
    <property type="nucleotide sequence ID" value="NZ_PVYX01000002.1"/>
</dbReference>
<evidence type="ECO:0000313" key="2">
    <source>
        <dbReference type="Proteomes" id="UP000237640"/>
    </source>
</evidence>
<dbReference type="Proteomes" id="UP000237640">
    <property type="component" value="Unassembled WGS sequence"/>
</dbReference>
<proteinExistence type="predicted"/>